<evidence type="ECO:0000256" key="1">
    <source>
        <dbReference type="SAM" id="MobiDB-lite"/>
    </source>
</evidence>
<protein>
    <recommendedName>
        <fullName evidence="4">Phosphatase</fullName>
    </recommendedName>
</protein>
<sequence>MSLLVVALFAFTSCEGPEGDVGPQGEKGDKGDQGDPAPGPPNAINLKAHSITPALLKKLAGFENVEVFPLISSEDQLIETPNFIFGGSADGAGLLQTSLGYSLLVNHEDNFSVSRITLDKSFKPVAGEYLLNSSGGLWRLCSATLATPAEHGFGPVYFTCGESNIDSQTHGLNPLASSSGAGFSKALPALGRWNAENAVPLPKTAYPGKTAIVIGDDESDAGGGQLALYLANTVGDLTNGKVYVLRRVDQNQREMDIETGEQIDVEFMEIAGASALSGAQMNTEANSLKAIAFGRVEDIDYRKGGGANGREVYFNVTGQNNTGVNADYSRSKYGRTYKLVLSETSPLTGKLELILDGDDREGVAKAFQNPDNIMVTTNYAYIQEDPNSGYNDQQHDSRIYQYNLATKELKNVFEVDPRRNEADADKFNAVSGGAYPEPVKGKAGYGAWEYGAMIDISDIIGSENTFLLNVQPHTWQSDYFRNPDGGSIRVNEKQGSQVLIIKGLPR</sequence>
<evidence type="ECO:0000313" key="2">
    <source>
        <dbReference type="EMBL" id="RAW00571.1"/>
    </source>
</evidence>
<gene>
    <name evidence="2" type="ORF">DQQ10_13305</name>
</gene>
<reference evidence="2 3" key="1">
    <citation type="submission" date="2018-06" db="EMBL/GenBank/DDBJ databases">
        <title>Chryseolinea flavus sp. nov., a member of the phylum Bacteroidetes isolated from soil.</title>
        <authorList>
            <person name="Li Y."/>
            <person name="Wang J."/>
        </authorList>
    </citation>
    <scope>NUCLEOTIDE SEQUENCE [LARGE SCALE GENOMIC DNA]</scope>
    <source>
        <strain evidence="2 3">SDU1-6</strain>
    </source>
</reference>
<dbReference type="EMBL" id="QMFY01000006">
    <property type="protein sequence ID" value="RAW00571.1"/>
    <property type="molecule type" value="Genomic_DNA"/>
</dbReference>
<dbReference type="Proteomes" id="UP000251889">
    <property type="component" value="Unassembled WGS sequence"/>
</dbReference>
<organism evidence="2 3">
    <name type="scientific">Pseudochryseolinea flava</name>
    <dbReference type="NCBI Taxonomy" id="2059302"/>
    <lineage>
        <taxon>Bacteria</taxon>
        <taxon>Pseudomonadati</taxon>
        <taxon>Bacteroidota</taxon>
        <taxon>Cytophagia</taxon>
        <taxon>Cytophagales</taxon>
        <taxon>Fulvivirgaceae</taxon>
        <taxon>Pseudochryseolinea</taxon>
    </lineage>
</organism>
<feature type="region of interest" description="Disordered" evidence="1">
    <location>
        <begin position="17"/>
        <end position="43"/>
    </location>
</feature>
<dbReference type="OrthoDB" id="727757at2"/>
<comment type="caution">
    <text evidence="2">The sequence shown here is derived from an EMBL/GenBank/DDBJ whole genome shotgun (WGS) entry which is preliminary data.</text>
</comment>
<proteinExistence type="predicted"/>
<dbReference type="AlphaFoldDB" id="A0A364Y156"/>
<keyword evidence="3" id="KW-1185">Reference proteome</keyword>
<accession>A0A364Y156</accession>
<evidence type="ECO:0000313" key="3">
    <source>
        <dbReference type="Proteomes" id="UP000251889"/>
    </source>
</evidence>
<evidence type="ECO:0008006" key="4">
    <source>
        <dbReference type="Google" id="ProtNLM"/>
    </source>
</evidence>
<name>A0A364Y156_9BACT</name>